<name>A0A1G5IWR8_9FIRM</name>
<keyword evidence="4 6" id="KW-1133">Transmembrane helix</keyword>
<organism evidence="7 8">
    <name type="scientific">Alkaliphilus peptidifermentans DSM 18978</name>
    <dbReference type="NCBI Taxonomy" id="1120976"/>
    <lineage>
        <taxon>Bacteria</taxon>
        <taxon>Bacillati</taxon>
        <taxon>Bacillota</taxon>
        <taxon>Clostridia</taxon>
        <taxon>Peptostreptococcales</taxon>
        <taxon>Natronincolaceae</taxon>
        <taxon>Alkaliphilus</taxon>
    </lineage>
</organism>
<keyword evidence="5 6" id="KW-0472">Membrane</keyword>
<dbReference type="EMBL" id="FMUS01000016">
    <property type="protein sequence ID" value="SCY80513.1"/>
    <property type="molecule type" value="Genomic_DNA"/>
</dbReference>
<evidence type="ECO:0008006" key="9">
    <source>
        <dbReference type="Google" id="ProtNLM"/>
    </source>
</evidence>
<evidence type="ECO:0000313" key="7">
    <source>
        <dbReference type="EMBL" id="SCY80513.1"/>
    </source>
</evidence>
<keyword evidence="3 6" id="KW-0812">Transmembrane</keyword>
<evidence type="ECO:0000256" key="3">
    <source>
        <dbReference type="ARBA" id="ARBA00022692"/>
    </source>
</evidence>
<dbReference type="GO" id="GO:0012505">
    <property type="term" value="C:endomembrane system"/>
    <property type="evidence" value="ECO:0007669"/>
    <property type="project" value="UniProtKB-SubCell"/>
</dbReference>
<evidence type="ECO:0000256" key="5">
    <source>
        <dbReference type="ARBA" id="ARBA00023136"/>
    </source>
</evidence>
<dbReference type="Pfam" id="PF04286">
    <property type="entry name" value="DUF445"/>
    <property type="match status" value="1"/>
</dbReference>
<dbReference type="STRING" id="1120976.SAMN03080606_02567"/>
<dbReference type="RefSeq" id="WP_242876976.1">
    <property type="nucleotide sequence ID" value="NZ_FMUS01000016.1"/>
</dbReference>
<dbReference type="AlphaFoldDB" id="A0A1G5IWR8"/>
<proteinExistence type="inferred from homology"/>
<dbReference type="PANTHER" id="PTHR35791">
    <property type="entry name" value="UPF0754 MEMBRANE PROTEIN YHEB"/>
    <property type="match status" value="1"/>
</dbReference>
<accession>A0A1G5IWR8</accession>
<evidence type="ECO:0000256" key="2">
    <source>
        <dbReference type="ARBA" id="ARBA00008053"/>
    </source>
</evidence>
<evidence type="ECO:0000256" key="1">
    <source>
        <dbReference type="ARBA" id="ARBA00004308"/>
    </source>
</evidence>
<evidence type="ECO:0000256" key="6">
    <source>
        <dbReference type="SAM" id="Phobius"/>
    </source>
</evidence>
<feature type="transmembrane region" description="Helical" evidence="6">
    <location>
        <begin position="6"/>
        <end position="30"/>
    </location>
</feature>
<keyword evidence="8" id="KW-1185">Reference proteome</keyword>
<gene>
    <name evidence="7" type="ORF">SAMN03080606_02567</name>
</gene>
<reference evidence="7 8" key="1">
    <citation type="submission" date="2016-10" db="EMBL/GenBank/DDBJ databases">
        <authorList>
            <person name="de Groot N.N."/>
        </authorList>
    </citation>
    <scope>NUCLEOTIDE SEQUENCE [LARGE SCALE GENOMIC DNA]</scope>
    <source>
        <strain evidence="7 8">DSM 18978</strain>
    </source>
</reference>
<protein>
    <recommendedName>
        <fullName evidence="9">DUF445 domain-containing protein</fullName>
    </recommendedName>
</protein>
<dbReference type="PANTHER" id="PTHR35791:SF1">
    <property type="entry name" value="UPF0754 MEMBRANE PROTEIN YHEB"/>
    <property type="match status" value="1"/>
</dbReference>
<evidence type="ECO:0000313" key="8">
    <source>
        <dbReference type="Proteomes" id="UP000198636"/>
    </source>
</evidence>
<evidence type="ECO:0000256" key="4">
    <source>
        <dbReference type="ARBA" id="ARBA00022989"/>
    </source>
</evidence>
<comment type="similarity">
    <text evidence="2">Belongs to the UPF0754 family.</text>
</comment>
<dbReference type="Proteomes" id="UP000198636">
    <property type="component" value="Unassembled WGS sequence"/>
</dbReference>
<feature type="transmembrane region" description="Helical" evidence="6">
    <location>
        <begin position="179"/>
        <end position="200"/>
    </location>
</feature>
<sequence length="201" mass="22692">MDRLIIILLLALIGALIGWITNLMAIKLLFRPFKPVKIPLLPFYIQGLIPKRKSEMAKSIGITIQEELLSIEEIIDHFIQQQNKDELVKFLKEKINNIINHRLPIIIPSTIRGMINSYVSTVIEEEASEVITLTMEGMIHKAATNVDLASMVEDKINDFPMEKLEAVVLKIAKEELKHIEILGGVLGFIIGLSQGIIILFM</sequence>
<dbReference type="InterPro" id="IPR007383">
    <property type="entry name" value="DUF445"/>
</dbReference>
<comment type="subcellular location">
    <subcellularLocation>
        <location evidence="1">Endomembrane system</location>
    </subcellularLocation>
</comment>